<dbReference type="RefSeq" id="WP_151574562.1">
    <property type="nucleotide sequence ID" value="NZ_WBOT01000004.1"/>
</dbReference>
<evidence type="ECO:0000313" key="2">
    <source>
        <dbReference type="EMBL" id="KAB2331678.1"/>
    </source>
</evidence>
<keyword evidence="3" id="KW-1185">Reference proteome</keyword>
<keyword evidence="1" id="KW-1133">Transmembrane helix</keyword>
<proteinExistence type="predicted"/>
<accession>A0A7V7UUT2</accession>
<feature type="transmembrane region" description="Helical" evidence="1">
    <location>
        <begin position="39"/>
        <end position="57"/>
    </location>
</feature>
<organism evidence="2 3">
    <name type="scientific">Bacillus mesophilum</name>
    <dbReference type="NCBI Taxonomy" id="1071718"/>
    <lineage>
        <taxon>Bacteria</taxon>
        <taxon>Bacillati</taxon>
        <taxon>Bacillota</taxon>
        <taxon>Bacilli</taxon>
        <taxon>Bacillales</taxon>
        <taxon>Bacillaceae</taxon>
        <taxon>Bacillus</taxon>
    </lineage>
</organism>
<dbReference type="Proteomes" id="UP000441354">
    <property type="component" value="Unassembled WGS sequence"/>
</dbReference>
<dbReference type="EMBL" id="WBOT01000004">
    <property type="protein sequence ID" value="KAB2331678.1"/>
    <property type="molecule type" value="Genomic_DNA"/>
</dbReference>
<gene>
    <name evidence="2" type="ORF">F7732_13450</name>
</gene>
<keyword evidence="1" id="KW-0472">Membrane</keyword>
<dbReference type="OrthoDB" id="1707123at2"/>
<dbReference type="AlphaFoldDB" id="A0A7V7UUT2"/>
<name>A0A7V7UUT2_9BACI</name>
<comment type="caution">
    <text evidence="2">The sequence shown here is derived from an EMBL/GenBank/DDBJ whole genome shotgun (WGS) entry which is preliminary data.</text>
</comment>
<evidence type="ECO:0000313" key="3">
    <source>
        <dbReference type="Proteomes" id="UP000441354"/>
    </source>
</evidence>
<feature type="transmembrane region" description="Helical" evidence="1">
    <location>
        <begin position="69"/>
        <end position="88"/>
    </location>
</feature>
<evidence type="ECO:0000256" key="1">
    <source>
        <dbReference type="SAM" id="Phobius"/>
    </source>
</evidence>
<sequence>MRTWRVGTFSMGAALLLLGIYLLLSQLMGFNIEHIMISWWPIILVILGLEILLFLLFSRKEKPFLKYDFISIFFVAVLGMSGIGFALLSSSGVLQSVSAYMNSEENTYEIENVEQAIGENVKRVVVSTGGNPISIEGTDLNEVSMFGTVHSTLANSEMSKMDYVSLNEKGDTLYINIKRMPEYSNGPFNHYTSMDATLLVPVNLQLEVEAEGSSVTVKPRLLKSDWTVDGSSDLNVMLEEASDVSLLADGVQELGGNEQKWTITDREKADSYSEPAFDASFKTGEGSHTLQIVNGYRVSLHTMK</sequence>
<reference evidence="2 3" key="1">
    <citation type="journal article" date="2014" name="Arch. Microbiol.">
        <title>Bacillus mesophilum sp. nov., strain IITR-54T, a novel 4-chlorobiphenyl dechlorinating bacterium.</title>
        <authorList>
            <person name="Manickam N."/>
            <person name="Singh N.K."/>
            <person name="Bajaj A."/>
            <person name="Kumar R.M."/>
            <person name="Kaur G."/>
            <person name="Kaur N."/>
            <person name="Bala M."/>
            <person name="Kumar A."/>
            <person name="Mayilraj S."/>
        </authorList>
    </citation>
    <scope>NUCLEOTIDE SEQUENCE [LARGE SCALE GENOMIC DNA]</scope>
    <source>
        <strain evidence="2 3">IITR-54</strain>
    </source>
</reference>
<evidence type="ECO:0008006" key="4">
    <source>
        <dbReference type="Google" id="ProtNLM"/>
    </source>
</evidence>
<protein>
    <recommendedName>
        <fullName evidence="4">DUF5668 domain-containing protein</fullName>
    </recommendedName>
</protein>
<keyword evidence="1" id="KW-0812">Transmembrane</keyword>